<reference evidence="2 3" key="1">
    <citation type="submission" date="2014-04" db="EMBL/GenBank/DDBJ databases">
        <authorList>
            <consortium name="DOE Joint Genome Institute"/>
            <person name="Kuo A."/>
            <person name="Tarkka M."/>
            <person name="Buscot F."/>
            <person name="Kohler A."/>
            <person name="Nagy L.G."/>
            <person name="Floudas D."/>
            <person name="Copeland A."/>
            <person name="Barry K.W."/>
            <person name="Cichocki N."/>
            <person name="Veneault-Fourrey C."/>
            <person name="LaButti K."/>
            <person name="Lindquist E.A."/>
            <person name="Lipzen A."/>
            <person name="Lundell T."/>
            <person name="Morin E."/>
            <person name="Murat C."/>
            <person name="Sun H."/>
            <person name="Tunlid A."/>
            <person name="Henrissat B."/>
            <person name="Grigoriev I.V."/>
            <person name="Hibbett D.S."/>
            <person name="Martin F."/>
            <person name="Nordberg H.P."/>
            <person name="Cantor M.N."/>
            <person name="Hua S.X."/>
        </authorList>
    </citation>
    <scope>NUCLEOTIDE SEQUENCE [LARGE SCALE GENOMIC DNA]</scope>
    <source>
        <strain evidence="2 3">F 1598</strain>
    </source>
</reference>
<organism evidence="2 3">
    <name type="scientific">Piloderma croceum (strain F 1598)</name>
    <dbReference type="NCBI Taxonomy" id="765440"/>
    <lineage>
        <taxon>Eukaryota</taxon>
        <taxon>Fungi</taxon>
        <taxon>Dikarya</taxon>
        <taxon>Basidiomycota</taxon>
        <taxon>Agaricomycotina</taxon>
        <taxon>Agaricomycetes</taxon>
        <taxon>Agaricomycetidae</taxon>
        <taxon>Atheliales</taxon>
        <taxon>Atheliaceae</taxon>
        <taxon>Piloderma</taxon>
    </lineage>
</organism>
<dbReference type="OrthoDB" id="2576538at2759"/>
<sequence length="75" mass="8317">QKKTEEKKDDEKKAKISRRLSARVNEFFKPKPKADVATPAKVDELPPKIEQPTPVDPLENPATEAAAPAPVIEDK</sequence>
<evidence type="ECO:0000313" key="2">
    <source>
        <dbReference type="EMBL" id="KIM80739.1"/>
    </source>
</evidence>
<gene>
    <name evidence="2" type="ORF">PILCRDRAFT_37906</name>
</gene>
<reference evidence="3" key="2">
    <citation type="submission" date="2015-01" db="EMBL/GenBank/DDBJ databases">
        <title>Evolutionary Origins and Diversification of the Mycorrhizal Mutualists.</title>
        <authorList>
            <consortium name="DOE Joint Genome Institute"/>
            <consortium name="Mycorrhizal Genomics Consortium"/>
            <person name="Kohler A."/>
            <person name="Kuo A."/>
            <person name="Nagy L.G."/>
            <person name="Floudas D."/>
            <person name="Copeland A."/>
            <person name="Barry K.W."/>
            <person name="Cichocki N."/>
            <person name="Veneault-Fourrey C."/>
            <person name="LaButti K."/>
            <person name="Lindquist E.A."/>
            <person name="Lipzen A."/>
            <person name="Lundell T."/>
            <person name="Morin E."/>
            <person name="Murat C."/>
            <person name="Riley R."/>
            <person name="Ohm R."/>
            <person name="Sun H."/>
            <person name="Tunlid A."/>
            <person name="Henrissat B."/>
            <person name="Grigoriev I.V."/>
            <person name="Hibbett D.S."/>
            <person name="Martin F."/>
        </authorList>
    </citation>
    <scope>NUCLEOTIDE SEQUENCE [LARGE SCALE GENOMIC DNA]</scope>
    <source>
        <strain evidence="3">F 1598</strain>
    </source>
</reference>
<name>A0A0C3FLY8_PILCF</name>
<feature type="non-terminal residue" evidence="2">
    <location>
        <position position="75"/>
    </location>
</feature>
<keyword evidence="3" id="KW-1185">Reference proteome</keyword>
<dbReference type="InParanoid" id="A0A0C3FLY8"/>
<evidence type="ECO:0000313" key="3">
    <source>
        <dbReference type="Proteomes" id="UP000054166"/>
    </source>
</evidence>
<evidence type="ECO:0000256" key="1">
    <source>
        <dbReference type="SAM" id="MobiDB-lite"/>
    </source>
</evidence>
<proteinExistence type="predicted"/>
<accession>A0A0C3FLY8</accession>
<protein>
    <submittedName>
        <fullName evidence="2">Uncharacterized protein</fullName>
    </submittedName>
</protein>
<dbReference type="AlphaFoldDB" id="A0A0C3FLY8"/>
<feature type="compositionally biased region" description="Low complexity" evidence="1">
    <location>
        <begin position="61"/>
        <end position="75"/>
    </location>
</feature>
<dbReference type="Proteomes" id="UP000054166">
    <property type="component" value="Unassembled WGS sequence"/>
</dbReference>
<feature type="region of interest" description="Disordered" evidence="1">
    <location>
        <begin position="22"/>
        <end position="75"/>
    </location>
</feature>
<dbReference type="HOGENOM" id="CLU_2677832_0_0_1"/>
<dbReference type="STRING" id="765440.A0A0C3FLY8"/>
<dbReference type="EMBL" id="KN833002">
    <property type="protein sequence ID" value="KIM80739.1"/>
    <property type="molecule type" value="Genomic_DNA"/>
</dbReference>
<feature type="non-terminal residue" evidence="2">
    <location>
        <position position="1"/>
    </location>
</feature>